<dbReference type="RefSeq" id="WP_169159962.1">
    <property type="nucleotide sequence ID" value="NZ_JABBFW010000005.1"/>
</dbReference>
<dbReference type="Proteomes" id="UP000574067">
    <property type="component" value="Unassembled WGS sequence"/>
</dbReference>
<keyword evidence="1" id="KW-1133">Transmembrane helix</keyword>
<feature type="transmembrane region" description="Helical" evidence="1">
    <location>
        <begin position="21"/>
        <end position="44"/>
    </location>
</feature>
<proteinExistence type="predicted"/>
<comment type="caution">
    <text evidence="2">The sequence shown here is derived from an EMBL/GenBank/DDBJ whole genome shotgun (WGS) entry which is preliminary data.</text>
</comment>
<evidence type="ECO:0000313" key="2">
    <source>
        <dbReference type="EMBL" id="NML15127.1"/>
    </source>
</evidence>
<dbReference type="EMBL" id="JABBFW010000005">
    <property type="protein sequence ID" value="NML15127.1"/>
    <property type="molecule type" value="Genomic_DNA"/>
</dbReference>
<dbReference type="NCBIfam" id="NF038351">
    <property type="entry name" value="cyt_ox_assem_30"/>
    <property type="match status" value="1"/>
</dbReference>
<keyword evidence="1" id="KW-0812">Transmembrane</keyword>
<keyword evidence="1" id="KW-0472">Membrane</keyword>
<accession>A0A848F500</accession>
<keyword evidence="3" id="KW-1185">Reference proteome</keyword>
<gene>
    <name evidence="2" type="ORF">HHL10_09065</name>
</gene>
<evidence type="ECO:0000256" key="1">
    <source>
        <dbReference type="SAM" id="Phobius"/>
    </source>
</evidence>
<name>A0A848F500_9BURK</name>
<sequence>MVRAMTPPHDDYQAQRRRSNLRLALILGSVAAAFALGFVAKVVLLGA</sequence>
<protein>
    <submittedName>
        <fullName evidence="2">Uncharacterized protein</fullName>
    </submittedName>
</protein>
<evidence type="ECO:0000313" key="3">
    <source>
        <dbReference type="Proteomes" id="UP000574067"/>
    </source>
</evidence>
<organism evidence="2 3">
    <name type="scientific">Azohydromonas caseinilytica</name>
    <dbReference type="NCBI Taxonomy" id="2728836"/>
    <lineage>
        <taxon>Bacteria</taxon>
        <taxon>Pseudomonadati</taxon>
        <taxon>Pseudomonadota</taxon>
        <taxon>Betaproteobacteria</taxon>
        <taxon>Burkholderiales</taxon>
        <taxon>Sphaerotilaceae</taxon>
        <taxon>Azohydromonas</taxon>
    </lineage>
</organism>
<dbReference type="InterPro" id="IPR047811">
    <property type="entry name" value="CytC_ox_assmbl_put"/>
</dbReference>
<dbReference type="AlphaFoldDB" id="A0A848F500"/>
<reference evidence="2 3" key="1">
    <citation type="submission" date="2020-04" db="EMBL/GenBank/DDBJ databases">
        <title>Azohydromonas sp. isolated from soil.</title>
        <authorList>
            <person name="Dahal R.H."/>
        </authorList>
    </citation>
    <scope>NUCLEOTIDE SEQUENCE [LARGE SCALE GENOMIC DNA]</scope>
    <source>
        <strain evidence="2 3">G-1-1-14</strain>
    </source>
</reference>